<keyword evidence="10" id="KW-1185">Reference proteome</keyword>
<dbReference type="InterPro" id="IPR006786">
    <property type="entry name" value="Pinin_SDK_MemA"/>
</dbReference>
<feature type="domain" description="Pinin/SDK/MemA protein" evidence="9">
    <location>
        <begin position="36"/>
        <end position="160"/>
    </location>
</feature>
<evidence type="ECO:0000256" key="7">
    <source>
        <dbReference type="ARBA" id="ARBA00023242"/>
    </source>
</evidence>
<dbReference type="Pfam" id="PF04696">
    <property type="entry name" value="Pinin_SDK_memA"/>
    <property type="match status" value="1"/>
</dbReference>
<keyword evidence="4" id="KW-0805">Transcription regulation</keyword>
<keyword evidence="5" id="KW-0804">Transcription</keyword>
<feature type="compositionally biased region" description="Basic and acidic residues" evidence="8">
    <location>
        <begin position="1"/>
        <end position="15"/>
    </location>
</feature>
<name>A0A915DQZ5_9BILA</name>
<protein>
    <submittedName>
        <fullName evidence="11">Pinin/SDK/MemA protein domain-containing protein</fullName>
    </submittedName>
</protein>
<dbReference type="InterPro" id="IPR039853">
    <property type="entry name" value="Pinin"/>
</dbReference>
<dbReference type="Proteomes" id="UP000887574">
    <property type="component" value="Unplaced"/>
</dbReference>
<comment type="similarity">
    <text evidence="2">Belongs to the pinin family.</text>
</comment>
<evidence type="ECO:0000256" key="1">
    <source>
        <dbReference type="ARBA" id="ARBA00004123"/>
    </source>
</evidence>
<comment type="subcellular location">
    <subcellularLocation>
        <location evidence="1">Nucleus</location>
    </subcellularLocation>
</comment>
<accession>A0A915DQZ5</accession>
<dbReference type="GO" id="GO:0006397">
    <property type="term" value="P:mRNA processing"/>
    <property type="evidence" value="ECO:0007669"/>
    <property type="project" value="UniProtKB-KW"/>
</dbReference>
<sequence>MKPRPDKEHKGRSDIRSPVIRRKKEEKGHDQNAIKQKEAARNQRMFGNLLGTLKEFQKQTENGKDTAQDLANKRREIEKRLEEDVKRVYRLDYVDYRAEAEKAELAAVRIMRERAITQYAEEKENHLRRLQHFIKTRSKPTLFYIPAKHNDRTAQLLKESADKMEDLIKVRRDEMRRELSGKKAVGGLDISPLRSEPLKAPNRNFEVRNTSH</sequence>
<dbReference type="PANTHER" id="PTHR12707">
    <property type="entry name" value="PINN"/>
    <property type="match status" value="1"/>
</dbReference>
<evidence type="ECO:0000259" key="9">
    <source>
        <dbReference type="Pfam" id="PF04696"/>
    </source>
</evidence>
<reference evidence="11" key="1">
    <citation type="submission" date="2022-11" db="UniProtKB">
        <authorList>
            <consortium name="WormBaseParasite"/>
        </authorList>
    </citation>
    <scope>IDENTIFICATION</scope>
</reference>
<keyword evidence="7" id="KW-0539">Nucleus</keyword>
<evidence type="ECO:0000256" key="3">
    <source>
        <dbReference type="ARBA" id="ARBA00022664"/>
    </source>
</evidence>
<evidence type="ECO:0000313" key="10">
    <source>
        <dbReference type="Proteomes" id="UP000887574"/>
    </source>
</evidence>
<feature type="compositionally biased region" description="Basic and acidic residues" evidence="8">
    <location>
        <begin position="23"/>
        <end position="38"/>
    </location>
</feature>
<dbReference type="WBParaSite" id="jg22198">
    <property type="protein sequence ID" value="jg22198"/>
    <property type="gene ID" value="jg22198"/>
</dbReference>
<evidence type="ECO:0000256" key="6">
    <source>
        <dbReference type="ARBA" id="ARBA00023187"/>
    </source>
</evidence>
<keyword evidence="3" id="KW-0507">mRNA processing</keyword>
<evidence type="ECO:0000256" key="5">
    <source>
        <dbReference type="ARBA" id="ARBA00023163"/>
    </source>
</evidence>
<organism evidence="10 11">
    <name type="scientific">Ditylenchus dipsaci</name>
    <dbReference type="NCBI Taxonomy" id="166011"/>
    <lineage>
        <taxon>Eukaryota</taxon>
        <taxon>Metazoa</taxon>
        <taxon>Ecdysozoa</taxon>
        <taxon>Nematoda</taxon>
        <taxon>Chromadorea</taxon>
        <taxon>Rhabditida</taxon>
        <taxon>Tylenchina</taxon>
        <taxon>Tylenchomorpha</taxon>
        <taxon>Sphaerularioidea</taxon>
        <taxon>Anguinidae</taxon>
        <taxon>Anguininae</taxon>
        <taxon>Ditylenchus</taxon>
    </lineage>
</organism>
<keyword evidence="6" id="KW-0508">mRNA splicing</keyword>
<dbReference type="PANTHER" id="PTHR12707:SF0">
    <property type="entry name" value="PININ"/>
    <property type="match status" value="1"/>
</dbReference>
<proteinExistence type="inferred from homology"/>
<evidence type="ECO:0000256" key="4">
    <source>
        <dbReference type="ARBA" id="ARBA00023015"/>
    </source>
</evidence>
<dbReference type="GO" id="GO:0008380">
    <property type="term" value="P:RNA splicing"/>
    <property type="evidence" value="ECO:0007669"/>
    <property type="project" value="UniProtKB-KW"/>
</dbReference>
<feature type="region of interest" description="Disordered" evidence="8">
    <location>
        <begin position="186"/>
        <end position="212"/>
    </location>
</feature>
<dbReference type="GO" id="GO:0071013">
    <property type="term" value="C:catalytic step 2 spliceosome"/>
    <property type="evidence" value="ECO:0007669"/>
    <property type="project" value="TreeGrafter"/>
</dbReference>
<evidence type="ECO:0000313" key="11">
    <source>
        <dbReference type="WBParaSite" id="jg22198"/>
    </source>
</evidence>
<dbReference type="AlphaFoldDB" id="A0A915DQZ5"/>
<evidence type="ECO:0000256" key="8">
    <source>
        <dbReference type="SAM" id="MobiDB-lite"/>
    </source>
</evidence>
<evidence type="ECO:0000256" key="2">
    <source>
        <dbReference type="ARBA" id="ARBA00010386"/>
    </source>
</evidence>
<feature type="region of interest" description="Disordered" evidence="8">
    <location>
        <begin position="1"/>
        <end position="38"/>
    </location>
</feature>